<dbReference type="GO" id="GO:1904430">
    <property type="term" value="P:negative regulation of t-circle formation"/>
    <property type="evidence" value="ECO:0007669"/>
    <property type="project" value="TreeGrafter"/>
</dbReference>
<dbReference type="InterPro" id="IPR027417">
    <property type="entry name" value="P-loop_NTPase"/>
</dbReference>
<dbReference type="Pfam" id="PF23116">
    <property type="entry name" value="HHD_RTEL1"/>
    <property type="match status" value="1"/>
</dbReference>
<feature type="domain" description="Helicase ATP-binding" evidence="18">
    <location>
        <begin position="7"/>
        <end position="314"/>
    </location>
</feature>
<dbReference type="GO" id="GO:0070182">
    <property type="term" value="F:DNA polymerase binding"/>
    <property type="evidence" value="ECO:0007669"/>
    <property type="project" value="TreeGrafter"/>
</dbReference>
<keyword evidence="5 17" id="KW-0227">DNA damage</keyword>
<dbReference type="InterPro" id="IPR045028">
    <property type="entry name" value="DinG/Rad3-like"/>
</dbReference>
<dbReference type="FunFam" id="3.40.50.300:FF:000431">
    <property type="entry name" value="Regulator of telomere elongation helicase 1"/>
    <property type="match status" value="1"/>
</dbReference>
<dbReference type="Gene3D" id="1.20.1160.20">
    <property type="match status" value="1"/>
</dbReference>
<dbReference type="GO" id="GO:0045910">
    <property type="term" value="P:negative regulation of DNA recombination"/>
    <property type="evidence" value="ECO:0007669"/>
    <property type="project" value="TreeGrafter"/>
</dbReference>
<evidence type="ECO:0000256" key="2">
    <source>
        <dbReference type="ARBA" id="ARBA00022485"/>
    </source>
</evidence>
<evidence type="ECO:0000256" key="10">
    <source>
        <dbReference type="ARBA" id="ARBA00023014"/>
    </source>
</evidence>
<dbReference type="EC" id="5.6.2.-" evidence="17"/>
<dbReference type="SMART" id="SM00491">
    <property type="entry name" value="HELICc2"/>
    <property type="match status" value="1"/>
</dbReference>
<dbReference type="InterPro" id="IPR049909">
    <property type="entry name" value="Rtel1_HHD"/>
</dbReference>
<evidence type="ECO:0000256" key="11">
    <source>
        <dbReference type="ARBA" id="ARBA00023125"/>
    </source>
</evidence>
<keyword evidence="8 17" id="KW-0067">ATP-binding</keyword>
<evidence type="ECO:0000259" key="18">
    <source>
        <dbReference type="PROSITE" id="PS51193"/>
    </source>
</evidence>
<evidence type="ECO:0000256" key="9">
    <source>
        <dbReference type="ARBA" id="ARBA00023004"/>
    </source>
</evidence>
<dbReference type="InterPro" id="IPR014013">
    <property type="entry name" value="Helic_SF1/SF2_ATP-bd_DinG/Rad3"/>
</dbReference>
<reference evidence="20" key="1">
    <citation type="submission" date="2013-09" db="EMBL/GenBank/DDBJ databases">
        <title>The Genome Sequence of Anopheles culicifacies species A.</title>
        <authorList>
            <consortium name="The Broad Institute Genomics Platform"/>
            <person name="Neafsey D.E."/>
            <person name="Besansky N."/>
            <person name="Howell P."/>
            <person name="Walton C."/>
            <person name="Young S.K."/>
            <person name="Zeng Q."/>
            <person name="Gargeya S."/>
            <person name="Fitzgerald M."/>
            <person name="Haas B."/>
            <person name="Abouelleil A."/>
            <person name="Allen A.W."/>
            <person name="Alvarado L."/>
            <person name="Arachchi H.M."/>
            <person name="Berlin A.M."/>
            <person name="Chapman S.B."/>
            <person name="Gainer-Dewar J."/>
            <person name="Goldberg J."/>
            <person name="Griggs A."/>
            <person name="Gujja S."/>
            <person name="Hansen M."/>
            <person name="Howarth C."/>
            <person name="Imamovic A."/>
            <person name="Ireland A."/>
            <person name="Larimer J."/>
            <person name="McCowan C."/>
            <person name="Murphy C."/>
            <person name="Pearson M."/>
            <person name="Poon T.W."/>
            <person name="Priest M."/>
            <person name="Roberts A."/>
            <person name="Saif S."/>
            <person name="Shea T."/>
            <person name="Sisk P."/>
            <person name="Sykes S."/>
            <person name="Wortman J."/>
            <person name="Nusbaum C."/>
            <person name="Birren B."/>
        </authorList>
    </citation>
    <scope>NUCLEOTIDE SEQUENCE [LARGE SCALE GENOMIC DNA]</scope>
    <source>
        <strain evidence="20">A-37</strain>
    </source>
</reference>
<dbReference type="AlphaFoldDB" id="A0A182MAW6"/>
<feature type="binding site" evidence="17">
    <location>
        <position position="169"/>
    </location>
    <ligand>
        <name>[4Fe-4S] cluster</name>
        <dbReference type="ChEBI" id="CHEBI:49883"/>
    </ligand>
</feature>
<evidence type="ECO:0000256" key="8">
    <source>
        <dbReference type="ARBA" id="ARBA00022840"/>
    </source>
</evidence>
<keyword evidence="2 17" id="KW-0004">4Fe-4S</keyword>
<evidence type="ECO:0000256" key="5">
    <source>
        <dbReference type="ARBA" id="ARBA00022763"/>
    </source>
</evidence>
<dbReference type="GO" id="GO:0005524">
    <property type="term" value="F:ATP binding"/>
    <property type="evidence" value="ECO:0007669"/>
    <property type="project" value="UniProtKB-UniRule"/>
</dbReference>
<dbReference type="GO" id="GO:0006310">
    <property type="term" value="P:DNA recombination"/>
    <property type="evidence" value="ECO:0007669"/>
    <property type="project" value="InterPro"/>
</dbReference>
<protein>
    <recommendedName>
        <fullName evidence="16 17">Regulator of telomere elongation helicase 1 homolog</fullName>
        <ecNumber evidence="17">5.6.2.-</ecNumber>
    </recommendedName>
</protein>
<dbReference type="PROSITE" id="PS51193">
    <property type="entry name" value="HELICASE_ATP_BIND_2"/>
    <property type="match status" value="1"/>
</dbReference>
<comment type="similarity">
    <text evidence="17">Belongs to the helicase family. RAD3/XPD subfamily.</text>
</comment>
<feature type="binding site" evidence="17">
    <location>
        <position position="160"/>
    </location>
    <ligand>
        <name>[4Fe-4S] cluster</name>
        <dbReference type="ChEBI" id="CHEBI:49883"/>
    </ligand>
</feature>
<accession>A0A182MAW6</accession>
<keyword evidence="11 17" id="KW-0238">DNA-binding</keyword>
<dbReference type="NCBIfam" id="TIGR00604">
    <property type="entry name" value="rad3"/>
    <property type="match status" value="1"/>
</dbReference>
<evidence type="ECO:0000256" key="17">
    <source>
        <dbReference type="HAMAP-Rule" id="MF_03065"/>
    </source>
</evidence>
<dbReference type="CDD" id="cd13932">
    <property type="entry name" value="HN_RTEL1"/>
    <property type="match status" value="1"/>
</dbReference>
<dbReference type="InterPro" id="IPR013020">
    <property type="entry name" value="Rad3/Chl1-like"/>
</dbReference>
<dbReference type="STRING" id="139723.A0A182MAW6"/>
<keyword evidence="3 17" id="KW-0479">Metal-binding</keyword>
<reference evidence="19" key="2">
    <citation type="submission" date="2020-05" db="UniProtKB">
        <authorList>
            <consortium name="EnsemblMetazoa"/>
        </authorList>
    </citation>
    <scope>IDENTIFICATION</scope>
    <source>
        <strain evidence="19">A-37</strain>
    </source>
</reference>
<evidence type="ECO:0000313" key="20">
    <source>
        <dbReference type="Proteomes" id="UP000075883"/>
    </source>
</evidence>
<keyword evidence="13 17" id="KW-0413">Isomerase</keyword>
<comment type="catalytic activity">
    <reaction evidence="15 17">
        <text>ATP + H2O = ADP + phosphate + H(+)</text>
        <dbReference type="Rhea" id="RHEA:13065"/>
        <dbReference type="ChEBI" id="CHEBI:15377"/>
        <dbReference type="ChEBI" id="CHEBI:15378"/>
        <dbReference type="ChEBI" id="CHEBI:30616"/>
        <dbReference type="ChEBI" id="CHEBI:43474"/>
        <dbReference type="ChEBI" id="CHEBI:456216"/>
    </reaction>
</comment>
<organism evidence="19 20">
    <name type="scientific">Anopheles culicifacies</name>
    <dbReference type="NCBI Taxonomy" id="139723"/>
    <lineage>
        <taxon>Eukaryota</taxon>
        <taxon>Metazoa</taxon>
        <taxon>Ecdysozoa</taxon>
        <taxon>Arthropoda</taxon>
        <taxon>Hexapoda</taxon>
        <taxon>Insecta</taxon>
        <taxon>Pterygota</taxon>
        <taxon>Neoptera</taxon>
        <taxon>Endopterygota</taxon>
        <taxon>Diptera</taxon>
        <taxon>Nematocera</taxon>
        <taxon>Culicoidea</taxon>
        <taxon>Culicidae</taxon>
        <taxon>Anophelinae</taxon>
        <taxon>Anopheles</taxon>
        <taxon>culicifacies species complex</taxon>
    </lineage>
</organism>
<evidence type="ECO:0000313" key="19">
    <source>
        <dbReference type="EnsemblMetazoa" id="ACUA013798-PA"/>
    </source>
</evidence>
<evidence type="ECO:0000256" key="1">
    <source>
        <dbReference type="ARBA" id="ARBA00004123"/>
    </source>
</evidence>
<dbReference type="PROSITE" id="PS00690">
    <property type="entry name" value="DEAH_ATP_HELICASE"/>
    <property type="match status" value="1"/>
</dbReference>
<feature type="binding site" evidence="17">
    <location>
        <position position="205"/>
    </location>
    <ligand>
        <name>[4Fe-4S] cluster</name>
        <dbReference type="ChEBI" id="CHEBI:49883"/>
    </ligand>
</feature>
<keyword evidence="7 17" id="KW-0347">Helicase</keyword>
<comment type="subcellular location">
    <subcellularLocation>
        <location evidence="1 17">Nucleus</location>
    </subcellularLocation>
</comment>
<evidence type="ECO:0000256" key="14">
    <source>
        <dbReference type="ARBA" id="ARBA00023242"/>
    </source>
</evidence>
<proteinExistence type="inferred from homology"/>
<keyword evidence="20" id="KW-1185">Reference proteome</keyword>
<dbReference type="FunFam" id="3.40.50.300:FF:000691">
    <property type="entry name" value="Regulator of telomere elongation helicase 1"/>
    <property type="match status" value="1"/>
</dbReference>
<dbReference type="GO" id="GO:0016887">
    <property type="term" value="F:ATP hydrolysis activity"/>
    <property type="evidence" value="ECO:0007669"/>
    <property type="project" value="RHEA"/>
</dbReference>
<dbReference type="VEuPathDB" id="VectorBase:ACUA013798"/>
<dbReference type="GO" id="GO:0046872">
    <property type="term" value="F:metal ion binding"/>
    <property type="evidence" value="ECO:0007669"/>
    <property type="project" value="UniProtKB-UniRule"/>
</dbReference>
<dbReference type="InterPro" id="IPR010614">
    <property type="entry name" value="RAD3-like_helicase_DEAD"/>
</dbReference>
<dbReference type="SMART" id="SM00487">
    <property type="entry name" value="DEXDc"/>
    <property type="match status" value="1"/>
</dbReference>
<evidence type="ECO:0000256" key="7">
    <source>
        <dbReference type="ARBA" id="ARBA00022806"/>
    </source>
</evidence>
<dbReference type="SMART" id="SM00488">
    <property type="entry name" value="DEXDc2"/>
    <property type="match status" value="1"/>
</dbReference>
<dbReference type="EnsemblMetazoa" id="ACUA013798-RA">
    <property type="protein sequence ID" value="ACUA013798-PA"/>
    <property type="gene ID" value="ACUA013798"/>
</dbReference>
<dbReference type="HAMAP" id="MF_03065">
    <property type="entry name" value="RTEL1"/>
    <property type="match status" value="1"/>
</dbReference>
<evidence type="ECO:0000256" key="6">
    <source>
        <dbReference type="ARBA" id="ARBA00022801"/>
    </source>
</evidence>
<evidence type="ECO:0000256" key="3">
    <source>
        <dbReference type="ARBA" id="ARBA00022723"/>
    </source>
</evidence>
<dbReference type="Pfam" id="PF06733">
    <property type="entry name" value="DEAD_2"/>
    <property type="match status" value="1"/>
</dbReference>
<evidence type="ECO:0000256" key="4">
    <source>
        <dbReference type="ARBA" id="ARBA00022741"/>
    </source>
</evidence>
<dbReference type="PANTHER" id="PTHR11472:SF34">
    <property type="entry name" value="REGULATOR OF TELOMERE ELONGATION HELICASE 1"/>
    <property type="match status" value="1"/>
</dbReference>
<evidence type="ECO:0000256" key="12">
    <source>
        <dbReference type="ARBA" id="ARBA00023204"/>
    </source>
</evidence>
<dbReference type="EMBL" id="AXCM01000817">
    <property type="status" value="NOT_ANNOTATED_CDS"/>
    <property type="molecule type" value="Genomic_DNA"/>
</dbReference>
<keyword evidence="14 17" id="KW-0539">Nucleus</keyword>
<comment type="function">
    <text evidence="17">A probable ATP-dependent DNA helicase implicated in DNA repair and the maintenance of genomic stability. Acts as an anti-recombinase to counteract toxic recombination and limit crossover during meiosis. Regulates meiotic recombination and crossover homeostasis by physically dissociating strand invasion events and thereby promotes noncrossover repair by meiotic synthesis dependent strand annealing (SDSA) as well as disassembly of D loop recombination intermediates.</text>
</comment>
<dbReference type="InterPro" id="IPR057498">
    <property type="entry name" value="Rtel1_ARCH"/>
</dbReference>
<dbReference type="InterPro" id="IPR006554">
    <property type="entry name" value="Helicase-like_DEXD_c2"/>
</dbReference>
<evidence type="ECO:0000256" key="16">
    <source>
        <dbReference type="ARBA" id="ARBA00073810"/>
    </source>
</evidence>
<dbReference type="PANTHER" id="PTHR11472">
    <property type="entry name" value="DNA REPAIR DEAD HELICASE RAD3/XP-D SUBFAMILY MEMBER"/>
    <property type="match status" value="1"/>
</dbReference>
<dbReference type="GO" id="GO:0051539">
    <property type="term" value="F:4 iron, 4 sulfur cluster binding"/>
    <property type="evidence" value="ECO:0007669"/>
    <property type="project" value="UniProtKB-UniRule"/>
</dbReference>
<dbReference type="Pfam" id="PF23109">
    <property type="entry name" value="ARCH_RTEL1"/>
    <property type="match status" value="1"/>
</dbReference>
<name>A0A182MAW6_9DIPT</name>
<sequence>MPEYIINGVPVNFPFEPYQLQKNYMAKVIECLQNKSNGVLESPTGTGKTLSLLCSSLAWLLFMKSKVPQSCSDTLDTLHLPELSDLSPEEALDRQEQEKDAKVKIIYASRTHAQLSQAMQELKNTGYHCVRAIVLGSRDQLCIHGEISKQDNNAIKTTLCREAVKSRRCSFYNRVEWVKDRPAVTSVPVLDIEDLVKVGRKMKACPYYLSKELIEQADIIFMPYNYLLDPKARKSNGLNLQNSVIIVDEAHNVEKLCEEIGSAKLRSSDIATAIEDTSTVIQVMMNAGEAVCSLDVDKQPDFTVDDLVLLKEILLNVEKAVDGVSMMFSQGGITHPGTYIFDLMEKANIKFGNVKAILKLLNSLITHITTTMLNDFVRLGAGLQLVADFLEVVYAGNGPEYRQAIEKCFRVHIEFDESKQTTKGNVTRANGWTASKQDIKALAKPNSKVVNFWCFNPGFGMKRLLDSGPRSIILTSGTLAPLKPLISELNMPVAVTLENPHIIGRNQVYVKVITHGPDRVELNSSFKNRSNPKYLSSLGRTALSLCPIIPGGLLIFFPSYPLLHKCCEEWQASGIWEQINRIKTIFIEPRDKDSFLTTMAEYYAKVRDPESRGAIFMAVCRGKVSEGLDFVDANGRAVMITGLPFPPMMDARVMLKKEYLDTNRTRENELITGNDWYSLEASRAVNQAIGRVIRHKYDFGAILLCDSRFQSARQQSQLSTWIHSHLRDERNAPKFGTVVGEMSSFFRNMAKFSAPARVREVYTIELEDDEDENCCAEPASNTAADLPYDEKFRMNDYLYESKQKHPLMDKNAQALNSSDPEASSSELVTLYKRELKNDHGLLRSPKTCSDLNLVEHKHVLVPKKFIKIEPFESTIAHISVVEDSDVEIIEPGAEQQKPRIAHNPLMQALDVEIIEPKVEPQETRIAHKPLKQASDVEIIEPMVEQREPRTSQENRVLVARKKRNQAYVPEKFIKIEPFESTSAAISVVEDLDIEIIEPTAKQQEQHSAHKPLKQDSDVVIIEPIAEQQESRTAHENRVLVARKKALVSEKLIKIEPFESTSAHMPVVEDLKVEIIEPVVEQNETRTAHKSLEEDSDVEIIDPIAEQQEQRTAPESRVDFLHAIKSSLDVDKYKQFLRALSVYHRDSNFTVFIERMVFCLEAPHSLYLLRAMRRFVKPEHKLQFDIRMEQITL</sequence>
<evidence type="ECO:0000256" key="15">
    <source>
        <dbReference type="ARBA" id="ARBA00049360"/>
    </source>
</evidence>
<dbReference type="InterPro" id="IPR006555">
    <property type="entry name" value="ATP-dep_Helicase_C"/>
</dbReference>
<dbReference type="Pfam" id="PF13307">
    <property type="entry name" value="Helicase_C_2"/>
    <property type="match status" value="1"/>
</dbReference>
<dbReference type="InterPro" id="IPR002464">
    <property type="entry name" value="DNA/RNA_helicase_DEAH_CS"/>
</dbReference>
<dbReference type="GO" id="GO:0090657">
    <property type="term" value="P:telomeric loop disassembly"/>
    <property type="evidence" value="ECO:0007669"/>
    <property type="project" value="TreeGrafter"/>
</dbReference>
<dbReference type="GO" id="GO:0005634">
    <property type="term" value="C:nucleus"/>
    <property type="evidence" value="ECO:0007669"/>
    <property type="project" value="UniProtKB-SubCell"/>
</dbReference>
<dbReference type="GO" id="GO:0003678">
    <property type="term" value="F:DNA helicase activity"/>
    <property type="evidence" value="ECO:0007669"/>
    <property type="project" value="UniProtKB-UniRule"/>
</dbReference>
<dbReference type="Gene3D" id="3.40.50.300">
    <property type="entry name" value="P-loop containing nucleotide triphosphate hydrolases"/>
    <property type="match status" value="2"/>
</dbReference>
<dbReference type="GO" id="GO:0006281">
    <property type="term" value="P:DNA repair"/>
    <property type="evidence" value="ECO:0007669"/>
    <property type="project" value="UniProtKB-UniRule"/>
</dbReference>
<dbReference type="GO" id="GO:0006260">
    <property type="term" value="P:DNA replication"/>
    <property type="evidence" value="ECO:0007669"/>
    <property type="project" value="InterPro"/>
</dbReference>
<dbReference type="CDD" id="cd18788">
    <property type="entry name" value="SF2_C_XPD"/>
    <property type="match status" value="1"/>
</dbReference>
<evidence type="ECO:0000256" key="13">
    <source>
        <dbReference type="ARBA" id="ARBA00023235"/>
    </source>
</evidence>
<dbReference type="SUPFAM" id="SSF52540">
    <property type="entry name" value="P-loop containing nucleoside triphosphate hydrolases"/>
    <property type="match status" value="1"/>
</dbReference>
<dbReference type="Proteomes" id="UP000075883">
    <property type="component" value="Unassembled WGS sequence"/>
</dbReference>
<keyword evidence="12 17" id="KW-0234">DNA repair</keyword>
<keyword evidence="9 17" id="KW-0408">Iron</keyword>
<keyword evidence="4 17" id="KW-0547">Nucleotide-binding</keyword>
<dbReference type="InterPro" id="IPR014001">
    <property type="entry name" value="Helicase_ATP-bd"/>
</dbReference>
<dbReference type="GO" id="GO:0003677">
    <property type="term" value="F:DNA binding"/>
    <property type="evidence" value="ECO:0007669"/>
    <property type="project" value="UniProtKB-UniRule"/>
</dbReference>
<feature type="binding site" evidence="17">
    <location>
        <position position="142"/>
    </location>
    <ligand>
        <name>[4Fe-4S] cluster</name>
        <dbReference type="ChEBI" id="CHEBI:49883"/>
    </ligand>
</feature>
<keyword evidence="6 17" id="KW-0378">Hydrolase</keyword>
<dbReference type="InterPro" id="IPR030845">
    <property type="entry name" value="RTEL1"/>
</dbReference>
<keyword evidence="10 17" id="KW-0411">Iron-sulfur</keyword>
<dbReference type="GO" id="GO:0010569">
    <property type="term" value="P:regulation of double-strand break repair via homologous recombination"/>
    <property type="evidence" value="ECO:0007669"/>
    <property type="project" value="UniProtKB-UniRule"/>
</dbReference>